<dbReference type="Proteomes" id="UP000735302">
    <property type="component" value="Unassembled WGS sequence"/>
</dbReference>
<protein>
    <submittedName>
        <fullName evidence="1">Uncharacterized protein</fullName>
    </submittedName>
</protein>
<dbReference type="EMBL" id="BLXT01002816">
    <property type="protein sequence ID" value="GFN97844.1"/>
    <property type="molecule type" value="Genomic_DNA"/>
</dbReference>
<evidence type="ECO:0000313" key="1">
    <source>
        <dbReference type="EMBL" id="GFN97844.1"/>
    </source>
</evidence>
<accession>A0AAV3ZRR5</accession>
<comment type="caution">
    <text evidence="1">The sequence shown here is derived from an EMBL/GenBank/DDBJ whole genome shotgun (WGS) entry which is preliminary data.</text>
</comment>
<keyword evidence="2" id="KW-1185">Reference proteome</keyword>
<evidence type="ECO:0000313" key="2">
    <source>
        <dbReference type="Proteomes" id="UP000735302"/>
    </source>
</evidence>
<reference evidence="1 2" key="1">
    <citation type="journal article" date="2021" name="Elife">
        <title>Chloroplast acquisition without the gene transfer in kleptoplastic sea slugs, Plakobranchus ocellatus.</title>
        <authorList>
            <person name="Maeda T."/>
            <person name="Takahashi S."/>
            <person name="Yoshida T."/>
            <person name="Shimamura S."/>
            <person name="Takaki Y."/>
            <person name="Nagai Y."/>
            <person name="Toyoda A."/>
            <person name="Suzuki Y."/>
            <person name="Arimoto A."/>
            <person name="Ishii H."/>
            <person name="Satoh N."/>
            <person name="Nishiyama T."/>
            <person name="Hasebe M."/>
            <person name="Maruyama T."/>
            <person name="Minagawa J."/>
            <person name="Obokata J."/>
            <person name="Shigenobu S."/>
        </authorList>
    </citation>
    <scope>NUCLEOTIDE SEQUENCE [LARGE SCALE GENOMIC DNA]</scope>
</reference>
<sequence length="85" mass="9646">MQDTAVLPSSHRRFRYPGLQPNMQVPLILSHERDPASPDPASHSSYFKMVTYICILFQLGTSGGFEPATERELLMPGRVCQRLRN</sequence>
<gene>
    <name evidence="1" type="ORF">PoB_002435000</name>
</gene>
<name>A0AAV3ZRR5_9GAST</name>
<proteinExistence type="predicted"/>
<dbReference type="AlphaFoldDB" id="A0AAV3ZRR5"/>
<organism evidence="1 2">
    <name type="scientific">Plakobranchus ocellatus</name>
    <dbReference type="NCBI Taxonomy" id="259542"/>
    <lineage>
        <taxon>Eukaryota</taxon>
        <taxon>Metazoa</taxon>
        <taxon>Spiralia</taxon>
        <taxon>Lophotrochozoa</taxon>
        <taxon>Mollusca</taxon>
        <taxon>Gastropoda</taxon>
        <taxon>Heterobranchia</taxon>
        <taxon>Euthyneura</taxon>
        <taxon>Panpulmonata</taxon>
        <taxon>Sacoglossa</taxon>
        <taxon>Placobranchoidea</taxon>
        <taxon>Plakobranchidae</taxon>
        <taxon>Plakobranchus</taxon>
    </lineage>
</organism>